<dbReference type="Gene3D" id="3.40.720.10">
    <property type="entry name" value="Alkaline Phosphatase, subunit A"/>
    <property type="match status" value="1"/>
</dbReference>
<evidence type="ECO:0000313" key="3">
    <source>
        <dbReference type="EMBL" id="KAF2893175.1"/>
    </source>
</evidence>
<keyword evidence="2" id="KW-0460">Magnesium</keyword>
<dbReference type="OrthoDB" id="5818554at2759"/>
<dbReference type="InterPro" id="IPR001952">
    <property type="entry name" value="Alkaline_phosphatase"/>
</dbReference>
<dbReference type="Proteomes" id="UP000801492">
    <property type="component" value="Unassembled WGS sequence"/>
</dbReference>
<proteinExistence type="predicted"/>
<comment type="caution">
    <text evidence="3">The sequence shown here is derived from an EMBL/GenBank/DDBJ whole genome shotgun (WGS) entry which is preliminary data.</text>
</comment>
<evidence type="ECO:0000313" key="4">
    <source>
        <dbReference type="Proteomes" id="UP000801492"/>
    </source>
</evidence>
<comment type="cofactor">
    <cofactor evidence="2">
        <name>Zn(2+)</name>
        <dbReference type="ChEBI" id="CHEBI:29105"/>
    </cofactor>
    <text evidence="2">Binds 2 Zn(2+) ions.</text>
</comment>
<feature type="binding site" evidence="2">
    <location>
        <position position="121"/>
    </location>
    <ligand>
        <name>Zn(2+)</name>
        <dbReference type="ChEBI" id="CHEBI:29105"/>
        <label>2</label>
    </ligand>
</feature>
<feature type="binding site" evidence="2">
    <location>
        <position position="121"/>
    </location>
    <ligand>
        <name>Mg(2+)</name>
        <dbReference type="ChEBI" id="CHEBI:18420"/>
    </ligand>
</feature>
<name>A0A8K0G689_IGNLU</name>
<dbReference type="InterPro" id="IPR017850">
    <property type="entry name" value="Alkaline_phosphatase_core_sf"/>
</dbReference>
<dbReference type="GO" id="GO:0046872">
    <property type="term" value="F:metal ion binding"/>
    <property type="evidence" value="ECO:0007669"/>
    <property type="project" value="UniProtKB-KW"/>
</dbReference>
<keyword evidence="4" id="KW-1185">Reference proteome</keyword>
<evidence type="ECO:0000256" key="2">
    <source>
        <dbReference type="PIRSR" id="PIRSR601952-2"/>
    </source>
</evidence>
<reference evidence="3" key="1">
    <citation type="submission" date="2019-08" db="EMBL/GenBank/DDBJ databases">
        <title>The genome of the North American firefly Photinus pyralis.</title>
        <authorList>
            <consortium name="Photinus pyralis genome working group"/>
            <person name="Fallon T.R."/>
            <person name="Sander Lower S.E."/>
            <person name="Weng J.-K."/>
        </authorList>
    </citation>
    <scope>NUCLEOTIDE SEQUENCE</scope>
    <source>
        <strain evidence="3">TRF0915ILg1</strain>
        <tissue evidence="3">Whole body</tissue>
    </source>
</reference>
<dbReference type="GO" id="GO:0004035">
    <property type="term" value="F:alkaline phosphatase activity"/>
    <property type="evidence" value="ECO:0007669"/>
    <property type="project" value="UniProtKB-EC"/>
</dbReference>
<evidence type="ECO:0000256" key="1">
    <source>
        <dbReference type="ARBA" id="ARBA00012647"/>
    </source>
</evidence>
<dbReference type="SUPFAM" id="SSF53649">
    <property type="entry name" value="Alkaline phosphatase-like"/>
    <property type="match status" value="1"/>
</dbReference>
<dbReference type="PANTHER" id="PTHR11596:SF91">
    <property type="entry name" value="ALKALINE PHOSPHATASE-RELATED"/>
    <property type="match status" value="1"/>
</dbReference>
<gene>
    <name evidence="3" type="ORF">ILUMI_12997</name>
</gene>
<dbReference type="AlphaFoldDB" id="A0A8K0G689"/>
<organism evidence="3 4">
    <name type="scientific">Ignelater luminosus</name>
    <name type="common">Cucubano</name>
    <name type="synonym">Pyrophorus luminosus</name>
    <dbReference type="NCBI Taxonomy" id="2038154"/>
    <lineage>
        <taxon>Eukaryota</taxon>
        <taxon>Metazoa</taxon>
        <taxon>Ecdysozoa</taxon>
        <taxon>Arthropoda</taxon>
        <taxon>Hexapoda</taxon>
        <taxon>Insecta</taxon>
        <taxon>Pterygota</taxon>
        <taxon>Neoptera</taxon>
        <taxon>Endopterygota</taxon>
        <taxon>Coleoptera</taxon>
        <taxon>Polyphaga</taxon>
        <taxon>Elateriformia</taxon>
        <taxon>Elateroidea</taxon>
        <taxon>Elateridae</taxon>
        <taxon>Agrypninae</taxon>
        <taxon>Pyrophorini</taxon>
        <taxon>Ignelater</taxon>
    </lineage>
</organism>
<dbReference type="PANTHER" id="PTHR11596">
    <property type="entry name" value="ALKALINE PHOSPHATASE"/>
    <property type="match status" value="1"/>
</dbReference>
<keyword evidence="2" id="KW-0862">Zinc</keyword>
<dbReference type="EC" id="3.1.3.1" evidence="1"/>
<comment type="cofactor">
    <cofactor evidence="2">
        <name>Mg(2+)</name>
        <dbReference type="ChEBI" id="CHEBI:18420"/>
    </cofactor>
    <text evidence="2">Binds 1 Mg(2+) ion.</text>
</comment>
<accession>A0A8K0G689</accession>
<dbReference type="EMBL" id="VTPC01008182">
    <property type="protein sequence ID" value="KAF2893175.1"/>
    <property type="molecule type" value="Genomic_DNA"/>
</dbReference>
<protein>
    <recommendedName>
        <fullName evidence="1">alkaline phosphatase</fullName>
        <ecNumber evidence="1">3.1.3.1</ecNumber>
    </recommendedName>
</protein>
<keyword evidence="2" id="KW-0479">Metal-binding</keyword>
<dbReference type="Pfam" id="PF00245">
    <property type="entry name" value="Alk_phosphatase"/>
    <property type="match status" value="1"/>
</dbReference>
<sequence>MEIAAEETFYVIMEKSKLNKGATSFKHAMQQMFSLCYNFNLAYPRGLSQTLESLQTYFLKIQPEQGTKGRKKHSQMKLLSLMNKLHLDYWYEQARIALRKRLQYANDRRPHAKNVILFVGDGMGVATVTAARILRGQRQGKQGEEHELAWDAFPAVALAKVLDVRNQQNVLIESLIKNLYLAKFRNSLGD</sequence>